<keyword evidence="6" id="KW-1185">Reference proteome</keyword>
<dbReference type="Gene3D" id="1.10.10.10">
    <property type="entry name" value="Winged helix-like DNA-binding domain superfamily/Winged helix DNA-binding domain"/>
    <property type="match status" value="1"/>
</dbReference>
<evidence type="ECO:0000313" key="5">
    <source>
        <dbReference type="EMBL" id="NIH55508.1"/>
    </source>
</evidence>
<organism evidence="5 6">
    <name type="scientific">Brooklawnia cerclae</name>
    <dbReference type="NCBI Taxonomy" id="349934"/>
    <lineage>
        <taxon>Bacteria</taxon>
        <taxon>Bacillati</taxon>
        <taxon>Actinomycetota</taxon>
        <taxon>Actinomycetes</taxon>
        <taxon>Propionibacteriales</taxon>
        <taxon>Propionibacteriaceae</taxon>
        <taxon>Brooklawnia</taxon>
    </lineage>
</organism>
<evidence type="ECO:0000259" key="4">
    <source>
        <dbReference type="PROSITE" id="PS50043"/>
    </source>
</evidence>
<evidence type="ECO:0000256" key="3">
    <source>
        <dbReference type="ARBA" id="ARBA00023163"/>
    </source>
</evidence>
<evidence type="ECO:0000256" key="2">
    <source>
        <dbReference type="ARBA" id="ARBA00023125"/>
    </source>
</evidence>
<dbReference type="CDD" id="cd06170">
    <property type="entry name" value="LuxR_C_like"/>
    <property type="match status" value="1"/>
</dbReference>
<dbReference type="SUPFAM" id="SSF46894">
    <property type="entry name" value="C-terminal effector domain of the bipartite response regulators"/>
    <property type="match status" value="1"/>
</dbReference>
<dbReference type="Pfam" id="PF00196">
    <property type="entry name" value="GerE"/>
    <property type="match status" value="1"/>
</dbReference>
<evidence type="ECO:0000256" key="1">
    <source>
        <dbReference type="ARBA" id="ARBA00023015"/>
    </source>
</evidence>
<name>A0ABX0SDV3_9ACTN</name>
<reference evidence="5 6" key="1">
    <citation type="submission" date="2020-02" db="EMBL/GenBank/DDBJ databases">
        <title>Sequencing the genomes of 1000 actinobacteria strains.</title>
        <authorList>
            <person name="Klenk H.-P."/>
        </authorList>
    </citation>
    <scope>NUCLEOTIDE SEQUENCE [LARGE SCALE GENOMIC DNA]</scope>
    <source>
        <strain evidence="5 6">DSM 19609</strain>
    </source>
</reference>
<evidence type="ECO:0000313" key="6">
    <source>
        <dbReference type="Proteomes" id="UP000749311"/>
    </source>
</evidence>
<dbReference type="InterPro" id="IPR011990">
    <property type="entry name" value="TPR-like_helical_dom_sf"/>
</dbReference>
<keyword evidence="2 5" id="KW-0238">DNA-binding</keyword>
<dbReference type="RefSeq" id="WP_167163919.1">
    <property type="nucleotide sequence ID" value="NZ_JBHMBN010000015.1"/>
</dbReference>
<gene>
    <name evidence="5" type="ORF">FB473_000153</name>
</gene>
<dbReference type="GO" id="GO:0003677">
    <property type="term" value="F:DNA binding"/>
    <property type="evidence" value="ECO:0007669"/>
    <property type="project" value="UniProtKB-KW"/>
</dbReference>
<dbReference type="Gene3D" id="1.25.40.10">
    <property type="entry name" value="Tetratricopeptide repeat domain"/>
    <property type="match status" value="1"/>
</dbReference>
<dbReference type="SUPFAM" id="SSF48452">
    <property type="entry name" value="TPR-like"/>
    <property type="match status" value="2"/>
</dbReference>
<dbReference type="EMBL" id="JAAMOZ010000001">
    <property type="protein sequence ID" value="NIH55508.1"/>
    <property type="molecule type" value="Genomic_DNA"/>
</dbReference>
<dbReference type="InterPro" id="IPR016032">
    <property type="entry name" value="Sig_transdc_resp-reg_C-effctor"/>
</dbReference>
<feature type="domain" description="HTH luxR-type" evidence="4">
    <location>
        <begin position="396"/>
        <end position="461"/>
    </location>
</feature>
<protein>
    <submittedName>
        <fullName evidence="5">DNA-binding CsgD family transcriptional regulator</fullName>
    </submittedName>
</protein>
<accession>A0ABX0SDV3</accession>
<keyword evidence="1" id="KW-0805">Transcription regulation</keyword>
<dbReference type="PANTHER" id="PTHR44688">
    <property type="entry name" value="DNA-BINDING TRANSCRIPTIONAL ACTIVATOR DEVR_DOSR"/>
    <property type="match status" value="1"/>
</dbReference>
<proteinExistence type="predicted"/>
<dbReference type="PANTHER" id="PTHR44688:SF16">
    <property type="entry name" value="DNA-BINDING TRANSCRIPTIONAL ACTIVATOR DEVR_DOSR"/>
    <property type="match status" value="1"/>
</dbReference>
<keyword evidence="3" id="KW-0804">Transcription</keyword>
<comment type="caution">
    <text evidence="5">The sequence shown here is derived from an EMBL/GenBank/DDBJ whole genome shotgun (WGS) entry which is preliminary data.</text>
</comment>
<dbReference type="InterPro" id="IPR000792">
    <property type="entry name" value="Tscrpt_reg_LuxR_C"/>
</dbReference>
<dbReference type="SMART" id="SM00421">
    <property type="entry name" value="HTH_LUXR"/>
    <property type="match status" value="1"/>
</dbReference>
<sequence length="470" mass="50024">MAAVLESILPYGPTAPRWAVDKVFGAALGGDGRTGAKATPEFRAALSWSLLRAGRFDDALKLSEGRGLTVLSQAAGEVPDTMQSVCYSVTAETFLLNGRLSDAAATARIAADYATESQPHRFRALSLLAATLALSGEVAPAAGAIGSAWELDGGRGWVGASWPLVLATTQIGFWQSDADGIQEALDTFSRVADPDAVERAVANTAVLGLHMVREDYHSAVATAATLTKSVDAKLCPPLLANGAISSEALALVHLGDPGAALKALGHRVSPPAHTTCFELLRAGIHLQLGEPRKALAVTEVCVRNTPDHSPLSLPSVLLRRAIAHEVLGHHSLADADFSRSAHLSAEFAGIRAAIGLPLDVIETLYWRLAANEPEFRPKLTQELPPQDVYPDREPLGFDLPDHLTERERVLAGWLTTDMTIQAIAEQLCVSTNTVKTQTKSLYRKLGVSSRREAIERLEATGIVRTNPSAN</sequence>
<dbReference type="PROSITE" id="PS50043">
    <property type="entry name" value="HTH_LUXR_2"/>
    <property type="match status" value="1"/>
</dbReference>
<dbReference type="Proteomes" id="UP000749311">
    <property type="component" value="Unassembled WGS sequence"/>
</dbReference>
<dbReference type="InterPro" id="IPR036388">
    <property type="entry name" value="WH-like_DNA-bd_sf"/>
</dbReference>